<comment type="function">
    <text evidence="8">Part of the outer membrane protein assembly complex, which is involved in assembly and insertion of beta-barrel proteins into the outer membrane.</text>
</comment>
<feature type="domain" description="POTRA" evidence="10">
    <location>
        <begin position="344"/>
        <end position="418"/>
    </location>
</feature>
<dbReference type="GO" id="GO:0043165">
    <property type="term" value="P:Gram-negative-bacterium-type cell outer membrane assembly"/>
    <property type="evidence" value="ECO:0007669"/>
    <property type="project" value="UniProtKB-UniRule"/>
</dbReference>
<feature type="chain" id="PRO_5017094334" description="Outer membrane protein assembly factor BamA" evidence="8">
    <location>
        <begin position="18"/>
        <end position="797"/>
    </location>
</feature>
<keyword evidence="12" id="KW-1185">Reference proteome</keyword>
<keyword evidence="4 8" id="KW-0732">Signal</keyword>
<comment type="subunit">
    <text evidence="8">Part of the Bam complex.</text>
</comment>
<feature type="signal peptide" evidence="8">
    <location>
        <begin position="1"/>
        <end position="17"/>
    </location>
</feature>
<evidence type="ECO:0000256" key="8">
    <source>
        <dbReference type="HAMAP-Rule" id="MF_01430"/>
    </source>
</evidence>
<dbReference type="GO" id="GO:0051205">
    <property type="term" value="P:protein insertion into membrane"/>
    <property type="evidence" value="ECO:0007669"/>
    <property type="project" value="UniProtKB-UniRule"/>
</dbReference>
<dbReference type="InterPro" id="IPR034746">
    <property type="entry name" value="POTRA"/>
</dbReference>
<evidence type="ECO:0000256" key="4">
    <source>
        <dbReference type="ARBA" id="ARBA00022729"/>
    </source>
</evidence>
<gene>
    <name evidence="11" type="primary">yaeT</name>
    <name evidence="8" type="synonym">bamA</name>
    <name evidence="11" type="ORF">NCTC12872_00312</name>
</gene>
<evidence type="ECO:0000313" key="11">
    <source>
        <dbReference type="EMBL" id="SUB58350.1"/>
    </source>
</evidence>
<dbReference type="HAMAP" id="MF_01430">
    <property type="entry name" value="OM_assembly_BamA"/>
    <property type="match status" value="1"/>
</dbReference>
<dbReference type="InterPro" id="IPR010827">
    <property type="entry name" value="BamA/TamA_POTRA"/>
</dbReference>
<dbReference type="AlphaFoldDB" id="A0A379C7Q6"/>
<dbReference type="RefSeq" id="WP_115314876.1">
    <property type="nucleotide sequence ID" value="NZ_LWIF01000001.1"/>
</dbReference>
<dbReference type="InterPro" id="IPR039910">
    <property type="entry name" value="D15-like"/>
</dbReference>
<comment type="subcellular location">
    <subcellularLocation>
        <location evidence="8">Cell outer membrane</location>
    </subcellularLocation>
    <subcellularLocation>
        <location evidence="1">Membrane</location>
    </subcellularLocation>
</comment>
<dbReference type="Pfam" id="PF01103">
    <property type="entry name" value="Omp85"/>
    <property type="match status" value="1"/>
</dbReference>
<dbReference type="PROSITE" id="PS51779">
    <property type="entry name" value="POTRA"/>
    <property type="match status" value="4"/>
</dbReference>
<evidence type="ECO:0000256" key="9">
    <source>
        <dbReference type="NCBIfam" id="TIGR03303"/>
    </source>
</evidence>
<name>A0A379C7Q6_9PAST</name>
<keyword evidence="6 8" id="KW-0472">Membrane</keyword>
<dbReference type="EMBL" id="UGTA01000001">
    <property type="protein sequence ID" value="SUB58350.1"/>
    <property type="molecule type" value="Genomic_DNA"/>
</dbReference>
<dbReference type="InterPro" id="IPR000184">
    <property type="entry name" value="Bac_surfAg_D15"/>
</dbReference>
<dbReference type="Gene3D" id="3.10.20.310">
    <property type="entry name" value="membrane protein fhac"/>
    <property type="match status" value="5"/>
</dbReference>
<reference evidence="11 12" key="1">
    <citation type="submission" date="2018-06" db="EMBL/GenBank/DDBJ databases">
        <authorList>
            <consortium name="Pathogen Informatics"/>
            <person name="Doyle S."/>
        </authorList>
    </citation>
    <scope>NUCLEOTIDE SEQUENCE [LARGE SCALE GENOMIC DNA]</scope>
    <source>
        <strain evidence="11 12">NCTC12872</strain>
    </source>
</reference>
<organism evidence="11 12">
    <name type="scientific">Phocoenobacter uteri</name>
    <dbReference type="NCBI Taxonomy" id="146806"/>
    <lineage>
        <taxon>Bacteria</taxon>
        <taxon>Pseudomonadati</taxon>
        <taxon>Pseudomonadota</taxon>
        <taxon>Gammaproteobacteria</taxon>
        <taxon>Pasteurellales</taxon>
        <taxon>Pasteurellaceae</taxon>
        <taxon>Phocoenobacter</taxon>
    </lineage>
</organism>
<evidence type="ECO:0000256" key="7">
    <source>
        <dbReference type="ARBA" id="ARBA00023237"/>
    </source>
</evidence>
<evidence type="ECO:0000256" key="6">
    <source>
        <dbReference type="ARBA" id="ARBA00023136"/>
    </source>
</evidence>
<keyword evidence="7 8" id="KW-0998">Cell outer membrane</keyword>
<feature type="domain" description="POTRA" evidence="10">
    <location>
        <begin position="20"/>
        <end position="87"/>
    </location>
</feature>
<feature type="domain" description="POTRA" evidence="10">
    <location>
        <begin position="171"/>
        <end position="259"/>
    </location>
</feature>
<dbReference type="OrthoDB" id="9803054at2"/>
<dbReference type="GO" id="GO:1990063">
    <property type="term" value="C:Bam protein complex"/>
    <property type="evidence" value="ECO:0007669"/>
    <property type="project" value="TreeGrafter"/>
</dbReference>
<evidence type="ECO:0000256" key="5">
    <source>
        <dbReference type="ARBA" id="ARBA00022737"/>
    </source>
</evidence>
<dbReference type="PIRSF" id="PIRSF006076">
    <property type="entry name" value="OM_assembly_OMP85"/>
    <property type="match status" value="1"/>
</dbReference>
<evidence type="ECO:0000259" key="10">
    <source>
        <dbReference type="PROSITE" id="PS51779"/>
    </source>
</evidence>
<dbReference type="PANTHER" id="PTHR12815">
    <property type="entry name" value="SORTING AND ASSEMBLY MACHINERY SAMM50 PROTEIN FAMILY MEMBER"/>
    <property type="match status" value="1"/>
</dbReference>
<keyword evidence="2 8" id="KW-1134">Transmembrane beta strand</keyword>
<evidence type="ECO:0000313" key="12">
    <source>
        <dbReference type="Proteomes" id="UP000255417"/>
    </source>
</evidence>
<dbReference type="Pfam" id="PF07244">
    <property type="entry name" value="POTRA"/>
    <property type="match status" value="4"/>
</dbReference>
<comment type="similarity">
    <text evidence="8">Belongs to the BamA family.</text>
</comment>
<protein>
    <recommendedName>
        <fullName evidence="8 9">Outer membrane protein assembly factor BamA</fullName>
    </recommendedName>
</protein>
<dbReference type="FunFam" id="3.10.20.310:FF:000001">
    <property type="entry name" value="Outer membrane protein assembly factor BamA"/>
    <property type="match status" value="1"/>
</dbReference>
<keyword evidence="3 8" id="KW-0812">Transmembrane</keyword>
<feature type="domain" description="POTRA" evidence="10">
    <location>
        <begin position="88"/>
        <end position="168"/>
    </location>
</feature>
<evidence type="ECO:0000256" key="2">
    <source>
        <dbReference type="ARBA" id="ARBA00022452"/>
    </source>
</evidence>
<dbReference type="InterPro" id="IPR023707">
    <property type="entry name" value="OM_assembly_BamA"/>
</dbReference>
<dbReference type="Gene3D" id="2.40.160.50">
    <property type="entry name" value="membrane protein fhac: a member of the omp85/tpsb transporter family"/>
    <property type="match status" value="1"/>
</dbReference>
<accession>A0A379C7Q6</accession>
<evidence type="ECO:0000256" key="3">
    <source>
        <dbReference type="ARBA" id="ARBA00022692"/>
    </source>
</evidence>
<dbReference type="PANTHER" id="PTHR12815:SF23">
    <property type="entry name" value="OUTER MEMBRANE PROTEIN ASSEMBLY FACTOR BAMA"/>
    <property type="match status" value="1"/>
</dbReference>
<keyword evidence="5 8" id="KW-0677">Repeat</keyword>
<dbReference type="NCBIfam" id="TIGR03303">
    <property type="entry name" value="OM_YaeT"/>
    <property type="match status" value="1"/>
</dbReference>
<dbReference type="FunFam" id="2.40.160.50:FF:000001">
    <property type="entry name" value="Outer membrane protein assembly factor BamA"/>
    <property type="match status" value="1"/>
</dbReference>
<sequence precursor="true">MKKILLSSLLLANGVIASPFVVKDIRVNGAFDESKAAIISKLPIKVGQRVTDNDLTKIVQQLFVQKRFDDVSAKRDGDAIVINVVERPLIANVKIEGNKAVPTKALEENLKTNLISKGEFFDPKKLEEFKQELVNHYHSIGRYSAKISSVIKPLSNGQVDVKLVITENEVSYVKAIHFKGNKAFDEDELISKLDIQPDVSWWNIFQSSKYEQQALKKDVDTLRNFYLNQGYVKFTINDVKTDFTNGKKDVKLTYKVSEGSQYKVSRVRLIGDMANLNKELKRVVMEYTPGDLFRAKDLDALKEKLEYTLGENGYGAAQVQMSLSFNENAKTVAVAYIIEAGKRLYVRKISFEGNDVTADSTLRREMRQQEGAWLSTTAASTGKARLERTGFYESVDMKMVNVPNTTDQVDIIYSIKERNTGSINFGIGYGSGSGFSYQAGIKQDNFLGMGSSIGLNGVRNDYSTTFSVDYNEPYFTKDGVSLGGSVYYSNYDYSKMNSSSKYKRTTFGIDGTLGFPVDEYNSYYLGLGAVNDKIQNVGREYTREKYVKAMDIEIPAMSEEYKKIKTTDFNFKFGWNYNSLDRGFMPTEGLQASLGGNVTIPGSDNKYYKLSAKASYYYPLNREHSWVINSRVRLGYGNGMSGKELPFFQTYNLGGIGSVRGFSYGSIGPNAIYIKEKGSKYQPSSDVIGGNALAVANLELIMPTPFVAEKYQHKVRTSLFVDIGTVWNTNWKGKDIELSKQLKQPDYGDYKRFRASAGIGLQWNSPIGPLLLSYAKPLREYKNDDVEQFQFSIGGSF</sequence>
<dbReference type="Proteomes" id="UP000255417">
    <property type="component" value="Unassembled WGS sequence"/>
</dbReference>
<proteinExistence type="inferred from homology"/>
<evidence type="ECO:0000256" key="1">
    <source>
        <dbReference type="ARBA" id="ARBA00004370"/>
    </source>
</evidence>